<evidence type="ECO:0000256" key="5">
    <source>
        <dbReference type="RuleBase" id="RU003345"/>
    </source>
</evidence>
<dbReference type="InterPro" id="IPR016161">
    <property type="entry name" value="Ald_DH/histidinol_DH"/>
</dbReference>
<dbReference type="AlphaFoldDB" id="A0A323V3Q1"/>
<dbReference type="InterPro" id="IPR029510">
    <property type="entry name" value="Ald_DH_CS_GLU"/>
</dbReference>
<dbReference type="InterPro" id="IPR016163">
    <property type="entry name" value="Ald_DH_C"/>
</dbReference>
<dbReference type="FunFam" id="3.40.605.10:FF:000007">
    <property type="entry name" value="NAD/NADP-dependent betaine aldehyde dehydrogenase"/>
    <property type="match status" value="1"/>
</dbReference>
<dbReference type="NCBIfam" id="TIGR03216">
    <property type="entry name" value="OH_muco_semi_DH"/>
    <property type="match status" value="1"/>
</dbReference>
<comment type="similarity">
    <text evidence="1 5">Belongs to the aldehyde dehydrogenase family.</text>
</comment>
<dbReference type="RefSeq" id="WP_110529017.1">
    <property type="nucleotide sequence ID" value="NZ_QKOE01000022.1"/>
</dbReference>
<dbReference type="PROSITE" id="PS00687">
    <property type="entry name" value="ALDEHYDE_DEHYDR_GLU"/>
    <property type="match status" value="1"/>
</dbReference>
<dbReference type="GO" id="GO:0016620">
    <property type="term" value="F:oxidoreductase activity, acting on the aldehyde or oxo group of donors, NAD or NADP as acceptor"/>
    <property type="evidence" value="ECO:0007669"/>
    <property type="project" value="InterPro"/>
</dbReference>
<dbReference type="Pfam" id="PF00171">
    <property type="entry name" value="Aldedh"/>
    <property type="match status" value="1"/>
</dbReference>
<protein>
    <submittedName>
        <fullName evidence="7">2-hydroxymuconic semialdehyde dehydrogenase</fullName>
    </submittedName>
</protein>
<dbReference type="PANTHER" id="PTHR43720:SF2">
    <property type="entry name" value="2-AMINOMUCONIC SEMIALDEHYDE DEHYDROGENASE"/>
    <property type="match status" value="1"/>
</dbReference>
<sequence length="484" mass="51775">MKQIHNFINGEFVATAKTFDKFSPLDNSLLAKVHEAGRVEVDAAVAAAQAALKGPWGRMTVAERVDLLNAVADGINKRFDDFLAAECADTGKPRSLASHIDIPRGAANFKIFADVIKSVPTEFFEMATPDGRGALNYALRRPVGVVGVICPWNLPLLLMTWKVGPALACGNTVVVKPSEETPQTATLLGEVMNEVGMPKGVYNVVHGFGPGSAGEFVTTHPKVNAITFTGETRTGAAIMKAAADGARPVSLEMGGKNPAIVFADCDFDAAIEGTMRSVFANCGQVCLGTERVYVERPIFERFVAALKAGAEGLRLGRPDDPATGLGPLISQEHKNKVLSYYAKAKALGATVVTGGGVPPMPGELANGAWVQPTIWTGLDDNSPIAREEIFGPCTLIQPFDSEEEVIHRANDTDYGLACSVWTRDLARAHRVAGQIEAGLVWVNSWFLRDLRTPFGGAKQSGIGREGGVHSLEFYTEQKNICIKL</sequence>
<organism evidence="7 8">
    <name type="scientific">Parazoarcus communis SWub3 = DSM 12120</name>
    <dbReference type="NCBI Taxonomy" id="1121029"/>
    <lineage>
        <taxon>Bacteria</taxon>
        <taxon>Pseudomonadati</taxon>
        <taxon>Pseudomonadota</taxon>
        <taxon>Betaproteobacteria</taxon>
        <taxon>Rhodocyclales</taxon>
        <taxon>Zoogloeaceae</taxon>
        <taxon>Parazoarcus</taxon>
    </lineage>
</organism>
<evidence type="ECO:0000256" key="3">
    <source>
        <dbReference type="ARBA" id="ARBA00023027"/>
    </source>
</evidence>
<evidence type="ECO:0000259" key="6">
    <source>
        <dbReference type="Pfam" id="PF00171"/>
    </source>
</evidence>
<comment type="caution">
    <text evidence="7">The sequence shown here is derived from an EMBL/GenBank/DDBJ whole genome shotgun (WGS) entry which is preliminary data.</text>
</comment>
<keyword evidence="2 5" id="KW-0560">Oxidoreductase</keyword>
<evidence type="ECO:0000256" key="4">
    <source>
        <dbReference type="PROSITE-ProRule" id="PRU10007"/>
    </source>
</evidence>
<dbReference type="Gene3D" id="3.40.309.10">
    <property type="entry name" value="Aldehyde Dehydrogenase, Chain A, domain 2"/>
    <property type="match status" value="1"/>
</dbReference>
<dbReference type="InterPro" id="IPR016160">
    <property type="entry name" value="Ald_DH_CS_CYS"/>
</dbReference>
<dbReference type="SUPFAM" id="SSF53720">
    <property type="entry name" value="ALDH-like"/>
    <property type="match status" value="1"/>
</dbReference>
<dbReference type="Proteomes" id="UP000248259">
    <property type="component" value="Unassembled WGS sequence"/>
</dbReference>
<dbReference type="InterPro" id="IPR017628">
    <property type="entry name" value="OHmuconic_semiald_DH"/>
</dbReference>
<evidence type="ECO:0000256" key="2">
    <source>
        <dbReference type="ARBA" id="ARBA00023002"/>
    </source>
</evidence>
<dbReference type="Gene3D" id="3.40.605.10">
    <property type="entry name" value="Aldehyde Dehydrogenase, Chain A, domain 1"/>
    <property type="match status" value="1"/>
</dbReference>
<dbReference type="OrthoDB" id="6187633at2"/>
<dbReference type="InterPro" id="IPR016162">
    <property type="entry name" value="Ald_DH_N"/>
</dbReference>
<proteinExistence type="inferred from homology"/>
<accession>A0A323V3Q1</accession>
<dbReference type="FunFam" id="3.40.309.10:FF:000012">
    <property type="entry name" value="Betaine aldehyde dehydrogenase"/>
    <property type="match status" value="1"/>
</dbReference>
<evidence type="ECO:0000313" key="7">
    <source>
        <dbReference type="EMBL" id="PZA14798.1"/>
    </source>
</evidence>
<dbReference type="CDD" id="cd07093">
    <property type="entry name" value="ALDH_F8_HMSADH"/>
    <property type="match status" value="1"/>
</dbReference>
<keyword evidence="3" id="KW-0520">NAD</keyword>
<feature type="domain" description="Aldehyde dehydrogenase" evidence="6">
    <location>
        <begin position="16"/>
        <end position="480"/>
    </location>
</feature>
<dbReference type="InterPro" id="IPR015590">
    <property type="entry name" value="Aldehyde_DH_dom"/>
</dbReference>
<feature type="active site" evidence="4">
    <location>
        <position position="252"/>
    </location>
</feature>
<dbReference type="PROSITE" id="PS00070">
    <property type="entry name" value="ALDEHYDE_DEHYDR_CYS"/>
    <property type="match status" value="1"/>
</dbReference>
<evidence type="ECO:0000256" key="1">
    <source>
        <dbReference type="ARBA" id="ARBA00009986"/>
    </source>
</evidence>
<name>A0A323V3Q1_9RHOO</name>
<dbReference type="PANTHER" id="PTHR43720">
    <property type="entry name" value="2-AMINOMUCONIC SEMIALDEHYDE DEHYDROGENASE"/>
    <property type="match status" value="1"/>
</dbReference>
<keyword evidence="8" id="KW-1185">Reference proteome</keyword>
<dbReference type="EMBL" id="QKOE01000022">
    <property type="protein sequence ID" value="PZA14798.1"/>
    <property type="molecule type" value="Genomic_DNA"/>
</dbReference>
<gene>
    <name evidence="7" type="ORF">DNK49_20175</name>
</gene>
<evidence type="ECO:0000313" key="8">
    <source>
        <dbReference type="Proteomes" id="UP000248259"/>
    </source>
</evidence>
<reference evidence="7 8" key="1">
    <citation type="submission" date="2018-06" db="EMBL/GenBank/DDBJ databases">
        <title>Azoarcus communis strain SWub3 genome.</title>
        <authorList>
            <person name="Zorraquino Salvo V."/>
            <person name="Toubiana D."/>
            <person name="Blumwald E."/>
        </authorList>
    </citation>
    <scope>NUCLEOTIDE SEQUENCE [LARGE SCALE GENOMIC DNA]</scope>
    <source>
        <strain evidence="7 8">SWub3</strain>
    </source>
</reference>